<evidence type="ECO:0000256" key="5">
    <source>
        <dbReference type="ARBA" id="ARBA00023002"/>
    </source>
</evidence>
<dbReference type="GO" id="GO:0055129">
    <property type="term" value="P:L-proline biosynthetic process"/>
    <property type="evidence" value="ECO:0007669"/>
    <property type="project" value="UniProtKB-UniRule"/>
</dbReference>
<gene>
    <name evidence="7" type="primary">proA</name>
    <name evidence="9" type="ORF">EC580_13755</name>
</gene>
<dbReference type="OrthoDB" id="9809970at2"/>
<dbReference type="GO" id="GO:0004350">
    <property type="term" value="F:glutamate-5-semialdehyde dehydrogenase activity"/>
    <property type="evidence" value="ECO:0007669"/>
    <property type="project" value="UniProtKB-UniRule"/>
</dbReference>
<evidence type="ECO:0000256" key="7">
    <source>
        <dbReference type="HAMAP-Rule" id="MF_00412"/>
    </source>
</evidence>
<dbReference type="PROSITE" id="PS01223">
    <property type="entry name" value="PROA"/>
    <property type="match status" value="1"/>
</dbReference>
<comment type="catalytic activity">
    <reaction evidence="6 7">
        <text>L-glutamate 5-semialdehyde + phosphate + NADP(+) = L-glutamyl 5-phosphate + NADPH + H(+)</text>
        <dbReference type="Rhea" id="RHEA:19541"/>
        <dbReference type="ChEBI" id="CHEBI:15378"/>
        <dbReference type="ChEBI" id="CHEBI:43474"/>
        <dbReference type="ChEBI" id="CHEBI:57783"/>
        <dbReference type="ChEBI" id="CHEBI:58066"/>
        <dbReference type="ChEBI" id="CHEBI:58274"/>
        <dbReference type="ChEBI" id="CHEBI:58349"/>
        <dbReference type="EC" id="1.2.1.41"/>
    </reaction>
</comment>
<dbReference type="Pfam" id="PF00171">
    <property type="entry name" value="Aldedh"/>
    <property type="match status" value="2"/>
</dbReference>
<name>A0A3M8QQT6_9PROT</name>
<dbReference type="PIRSF" id="PIRSF000151">
    <property type="entry name" value="GPR"/>
    <property type="match status" value="1"/>
</dbReference>
<dbReference type="PANTHER" id="PTHR11063">
    <property type="entry name" value="GLUTAMATE SEMIALDEHYDE DEHYDROGENASE"/>
    <property type="match status" value="1"/>
</dbReference>
<comment type="caution">
    <text evidence="9">The sequence shown here is derived from an EMBL/GenBank/DDBJ whole genome shotgun (WGS) entry which is preliminary data.</text>
</comment>
<keyword evidence="4 7" id="KW-0521">NADP</keyword>
<comment type="similarity">
    <text evidence="7">Belongs to the gamma-glutamyl phosphate reductase family.</text>
</comment>
<feature type="domain" description="Aldehyde dehydrogenase" evidence="8">
    <location>
        <begin position="359"/>
        <end position="421"/>
    </location>
</feature>
<dbReference type="InterPro" id="IPR016162">
    <property type="entry name" value="Ald_DH_N"/>
</dbReference>
<dbReference type="SUPFAM" id="SSF53720">
    <property type="entry name" value="ALDH-like"/>
    <property type="match status" value="1"/>
</dbReference>
<comment type="pathway">
    <text evidence="1 7">Amino-acid biosynthesis; L-proline biosynthesis; L-glutamate 5-semialdehyde from L-glutamate: step 2/2.</text>
</comment>
<dbReference type="InterPro" id="IPR016161">
    <property type="entry name" value="Ald_DH/histidinol_DH"/>
</dbReference>
<dbReference type="EC" id="1.2.1.41" evidence="7"/>
<accession>A0A3M8QQT6</accession>
<sequence length="465" mass="49899">MPASRARIPPPSGPPSRIWSCALPAPARAGTIRPIEPTSPMPGKETPVDIHSEMDKIGKRARAAQYQLRRAKTGAKNEALASMAEFLRRDADDLQRANRKDLRAAEETGRDAAFLDRLRLDEGRIEAMAKGLEEIAALPDPVGEITDLRYRPSGIQVGKMRGPIGVIAMIYESRPNVTADAAGLCLKSGNAVILRGGSESLHSNMAIAERLRAALGRARLPLDAVQYVGTADREAVSVLVRMDAFVDVVIPRGGKGLIERISREATVPVIKHLHGNCHVYVDASADPDKALRVVINAKTQRLGTCNTAESLLVHAARAGDLLPAIAQALQEKGIEIRACPRSLPLIPGAIAAGEDDYYAEYLGPIISVKVVDDVDAAIAHINTYGSQHTDAILTEDLGSAQRFLREVDSSSVMVNASTRFADGFEYGLGAEIGISTNRLHVRGPVGLEGLTTQKWIVLGDGHIRA</sequence>
<dbReference type="HAMAP" id="MF_00412">
    <property type="entry name" value="ProA"/>
    <property type="match status" value="1"/>
</dbReference>
<dbReference type="InterPro" id="IPR020593">
    <property type="entry name" value="G-glutamylP_reductase_CS"/>
</dbReference>
<keyword evidence="2 7" id="KW-0028">Amino-acid biosynthesis</keyword>
<dbReference type="NCBIfam" id="NF001221">
    <property type="entry name" value="PRK00197.1"/>
    <property type="match status" value="1"/>
</dbReference>
<dbReference type="Gene3D" id="3.40.605.10">
    <property type="entry name" value="Aldehyde Dehydrogenase, Chain A, domain 1"/>
    <property type="match status" value="1"/>
</dbReference>
<dbReference type="PANTHER" id="PTHR11063:SF8">
    <property type="entry name" value="DELTA-1-PYRROLINE-5-CARBOXYLATE SYNTHASE"/>
    <property type="match status" value="1"/>
</dbReference>
<dbReference type="AlphaFoldDB" id="A0A3M8QQT6"/>
<dbReference type="InterPro" id="IPR000965">
    <property type="entry name" value="GPR_dom"/>
</dbReference>
<dbReference type="UniPathway" id="UPA00098">
    <property type="reaction ID" value="UER00360"/>
</dbReference>
<evidence type="ECO:0000256" key="2">
    <source>
        <dbReference type="ARBA" id="ARBA00022605"/>
    </source>
</evidence>
<comment type="subcellular location">
    <subcellularLocation>
        <location evidence="7">Cytoplasm</location>
    </subcellularLocation>
</comment>
<dbReference type="InterPro" id="IPR012134">
    <property type="entry name" value="Glu-5-SA_DH"/>
</dbReference>
<evidence type="ECO:0000259" key="8">
    <source>
        <dbReference type="Pfam" id="PF00171"/>
    </source>
</evidence>
<protein>
    <recommendedName>
        <fullName evidence="7">Gamma-glutamyl phosphate reductase</fullName>
        <shortName evidence="7">GPR</shortName>
        <ecNumber evidence="7">1.2.1.41</ecNumber>
    </recommendedName>
    <alternativeName>
        <fullName evidence="7">Glutamate-5-semialdehyde dehydrogenase</fullName>
    </alternativeName>
    <alternativeName>
        <fullName evidence="7">Glutamyl-gamma-semialdehyde dehydrogenase</fullName>
        <shortName evidence="7">GSA dehydrogenase</shortName>
    </alternativeName>
</protein>
<keyword evidence="3 7" id="KW-0641">Proline biosynthesis</keyword>
<dbReference type="GO" id="GO:0005737">
    <property type="term" value="C:cytoplasm"/>
    <property type="evidence" value="ECO:0007669"/>
    <property type="project" value="UniProtKB-SubCell"/>
</dbReference>
<dbReference type="FunFam" id="3.40.309.10:FF:000006">
    <property type="entry name" value="Gamma-glutamyl phosphate reductase"/>
    <property type="match status" value="1"/>
</dbReference>
<evidence type="ECO:0000256" key="1">
    <source>
        <dbReference type="ARBA" id="ARBA00004985"/>
    </source>
</evidence>
<proteinExistence type="inferred from homology"/>
<evidence type="ECO:0000313" key="9">
    <source>
        <dbReference type="EMBL" id="RNF57852.1"/>
    </source>
</evidence>
<keyword evidence="5 7" id="KW-0560">Oxidoreductase</keyword>
<evidence type="ECO:0000256" key="4">
    <source>
        <dbReference type="ARBA" id="ARBA00022857"/>
    </source>
</evidence>
<organism evidence="9">
    <name type="scientific">Acidithiobacillus sulfuriphilus</name>
    <dbReference type="NCBI Taxonomy" id="1867749"/>
    <lineage>
        <taxon>Bacteria</taxon>
        <taxon>Pseudomonadati</taxon>
        <taxon>Pseudomonadota</taxon>
        <taxon>Acidithiobacillia</taxon>
        <taxon>Acidithiobacillales</taxon>
        <taxon>Acidithiobacillaceae</taxon>
        <taxon>Acidithiobacillus</taxon>
    </lineage>
</organism>
<evidence type="ECO:0000256" key="3">
    <source>
        <dbReference type="ARBA" id="ARBA00022650"/>
    </source>
</evidence>
<keyword evidence="7" id="KW-0963">Cytoplasm</keyword>
<dbReference type="EMBL" id="RIZI01000194">
    <property type="protein sequence ID" value="RNF57852.1"/>
    <property type="molecule type" value="Genomic_DNA"/>
</dbReference>
<dbReference type="NCBIfam" id="TIGR00407">
    <property type="entry name" value="proA"/>
    <property type="match status" value="1"/>
</dbReference>
<dbReference type="CDD" id="cd07079">
    <property type="entry name" value="ALDH_F18-19_ProA-GPR"/>
    <property type="match status" value="1"/>
</dbReference>
<reference evidence="9" key="1">
    <citation type="submission" date="2018-10" db="EMBL/GenBank/DDBJ databases">
        <title>Acidithiobacillus sulfuriphilus sp. nov.: an extremely acidophilic sulfur-oxidizing chemolithotroph isolated from a neutral pH environment.</title>
        <authorList>
            <person name="Falagan C."/>
            <person name="Moya-Beltran A."/>
            <person name="Quatrini R."/>
            <person name="Johnson D.B."/>
        </authorList>
    </citation>
    <scope>NUCLEOTIDE SEQUENCE [LARGE SCALE GENOMIC DNA]</scope>
    <source>
        <strain evidence="9">CJ-2</strain>
    </source>
</reference>
<dbReference type="InterPro" id="IPR015590">
    <property type="entry name" value="Aldehyde_DH_dom"/>
</dbReference>
<evidence type="ECO:0000256" key="6">
    <source>
        <dbReference type="ARBA" id="ARBA00049024"/>
    </source>
</evidence>
<dbReference type="GO" id="GO:0050661">
    <property type="term" value="F:NADP binding"/>
    <property type="evidence" value="ECO:0007669"/>
    <property type="project" value="InterPro"/>
</dbReference>
<feature type="domain" description="Aldehyde dehydrogenase" evidence="8">
    <location>
        <begin position="31"/>
        <end position="331"/>
    </location>
</feature>
<dbReference type="InterPro" id="IPR016163">
    <property type="entry name" value="Ald_DH_C"/>
</dbReference>
<dbReference type="Gene3D" id="3.40.309.10">
    <property type="entry name" value="Aldehyde Dehydrogenase, Chain A, domain 2"/>
    <property type="match status" value="1"/>
</dbReference>
<comment type="function">
    <text evidence="7">Catalyzes the NADPH-dependent reduction of L-glutamate 5-phosphate into L-glutamate 5-semialdehyde and phosphate. The product spontaneously undergoes cyclization to form 1-pyrroline-5-carboxylate.</text>
</comment>